<sequence length="194" mass="21416">MVVAKSWTMVRHFEGAPLDDKLIEKELPPLKDGEALLESLFLSVDPYMSNWPDHLPKSLALGAVGMPGLTAYFGLLEICKPKEGDVVLVNCAAGAVGSLVGQICKGAISMYNDSVPSTGPYIQPYILLKQLRVEGFFDDRWKNQYPEILEQLLQWVTEGKLKFHEHIINGFENMPAGFIGILNGENTGKAIIKV</sequence>
<dbReference type="PANTHER" id="PTHR43205:SF82">
    <property type="entry name" value="PROSTAGLANDIN REDUCTASE 1"/>
    <property type="match status" value="1"/>
</dbReference>
<evidence type="ECO:0000256" key="6">
    <source>
        <dbReference type="ARBA" id="ARBA00048290"/>
    </source>
</evidence>
<dbReference type="EC" id="1.3.1.48" evidence="2"/>
<accession>G5E3Y4</accession>
<proteinExistence type="evidence at transcript level"/>
<comment type="similarity">
    <text evidence="1">Belongs to the NADP-dependent oxidoreductase L4BD family.</text>
</comment>
<evidence type="ECO:0000256" key="7">
    <source>
        <dbReference type="ARBA" id="ARBA00049070"/>
    </source>
</evidence>
<dbReference type="Gene3D" id="3.40.50.720">
    <property type="entry name" value="NAD(P)-binding Rossmann-like Domain"/>
    <property type="match status" value="2"/>
</dbReference>
<feature type="non-terminal residue" evidence="9">
    <location>
        <position position="194"/>
    </location>
</feature>
<evidence type="ECO:0000313" key="9">
    <source>
        <dbReference type="EMBL" id="AEQ18699.1"/>
    </source>
</evidence>
<evidence type="ECO:0000256" key="3">
    <source>
        <dbReference type="ARBA" id="ARBA00023002"/>
    </source>
</evidence>
<comment type="catalytic activity">
    <reaction evidence="6">
        <text>13,14-dihydro-15-oxo-PGF2alpha + NADP(+) = 15-oxoprostaglandin F2alpha + NADPH + H(+)</text>
        <dbReference type="Rhea" id="RHEA:50588"/>
        <dbReference type="ChEBI" id="CHEBI:15378"/>
        <dbReference type="ChEBI" id="CHEBI:57783"/>
        <dbReference type="ChEBI" id="CHEBI:58349"/>
        <dbReference type="ChEBI" id="CHEBI:133374"/>
        <dbReference type="ChEBI" id="CHEBI:133409"/>
    </reaction>
    <physiologicalReaction direction="right-to-left" evidence="6">
        <dbReference type="Rhea" id="RHEA:50590"/>
    </physiologicalReaction>
</comment>
<dbReference type="GO" id="GO:0047522">
    <property type="term" value="F:15-oxoprostaglandin 13-reductase [NAD(P)+] activity"/>
    <property type="evidence" value="ECO:0007669"/>
    <property type="project" value="UniProtKB-EC"/>
</dbReference>
<keyword evidence="3" id="KW-0560">Oxidoreductase</keyword>
<evidence type="ECO:0000259" key="8">
    <source>
        <dbReference type="Pfam" id="PF16884"/>
    </source>
</evidence>
<reference evidence="9" key="1">
    <citation type="submission" date="2011-09" db="EMBL/GenBank/DDBJ databases">
        <title>The odds of duplicate gene persistence after polyploidization.</title>
        <authorList>
            <person name="Chain F.J.J."/>
            <person name="Evans B.J."/>
            <person name="Dushoff J."/>
        </authorList>
    </citation>
    <scope>NUCLEOTIDE SEQUENCE</scope>
    <source>
        <tissue evidence="9">Liver</tissue>
    </source>
</reference>
<evidence type="ECO:0000256" key="5">
    <source>
        <dbReference type="ARBA" id="ARBA00047878"/>
    </source>
</evidence>
<dbReference type="InterPro" id="IPR045010">
    <property type="entry name" value="MDR_fam"/>
</dbReference>
<dbReference type="InterPro" id="IPR041694">
    <property type="entry name" value="ADH_N_2"/>
</dbReference>
<feature type="domain" description="Oxidoreductase N-terminal" evidence="8">
    <location>
        <begin position="5"/>
        <end position="56"/>
    </location>
</feature>
<dbReference type="SUPFAM" id="SSF50129">
    <property type="entry name" value="GroES-like"/>
    <property type="match status" value="1"/>
</dbReference>
<dbReference type="InterPro" id="IPR011032">
    <property type="entry name" value="GroES-like_sf"/>
</dbReference>
<evidence type="ECO:0000256" key="2">
    <source>
        <dbReference type="ARBA" id="ARBA00011981"/>
    </source>
</evidence>
<dbReference type="Gene3D" id="3.90.180.10">
    <property type="entry name" value="Medium-chain alcohol dehydrogenases, catalytic domain"/>
    <property type="match status" value="2"/>
</dbReference>
<feature type="non-terminal residue" evidence="9">
    <location>
        <position position="1"/>
    </location>
</feature>
<dbReference type="AlphaFoldDB" id="G5E3Y4"/>
<comment type="catalytic activity">
    <reaction evidence="5">
        <text>13,14-dihydro-15-oxo-prostaglandin F1alpha + NADP(+) = 15-oxoprostaglandin F1alpha + NADPH + H(+)</text>
        <dbReference type="Rhea" id="RHEA:50592"/>
        <dbReference type="ChEBI" id="CHEBI:15378"/>
        <dbReference type="ChEBI" id="CHEBI:57783"/>
        <dbReference type="ChEBI" id="CHEBI:58349"/>
        <dbReference type="ChEBI" id="CHEBI:79072"/>
        <dbReference type="ChEBI" id="CHEBI:133411"/>
    </reaction>
    <physiologicalReaction direction="right-to-left" evidence="5">
        <dbReference type="Rhea" id="RHEA:50594"/>
    </physiologicalReaction>
</comment>
<organism evidence="9">
    <name type="scientific">Hymenochirus curtipes</name>
    <name type="common">western dwarf clawed frog</name>
    <dbReference type="NCBI Taxonomy" id="8362"/>
    <lineage>
        <taxon>Eukaryota</taxon>
        <taxon>Metazoa</taxon>
        <taxon>Chordata</taxon>
        <taxon>Craniata</taxon>
        <taxon>Vertebrata</taxon>
        <taxon>Euteleostomi</taxon>
        <taxon>Amphibia</taxon>
        <taxon>Batrachia</taxon>
        <taxon>Anura</taxon>
        <taxon>Pipoidea</taxon>
        <taxon>Pipidae</taxon>
        <taxon>Pipinae</taxon>
        <taxon>Hymenochirus</taxon>
    </lineage>
</organism>
<name>G5E3Y4_9PIPI</name>
<evidence type="ECO:0000256" key="1">
    <source>
        <dbReference type="ARBA" id="ARBA00010460"/>
    </source>
</evidence>
<dbReference type="EMBL" id="JP288098">
    <property type="protein sequence ID" value="AEQ18699.1"/>
    <property type="molecule type" value="mRNA"/>
</dbReference>
<evidence type="ECO:0000256" key="4">
    <source>
        <dbReference type="ARBA" id="ARBA00033119"/>
    </source>
</evidence>
<dbReference type="GO" id="GO:0006693">
    <property type="term" value="P:prostaglandin metabolic process"/>
    <property type="evidence" value="ECO:0007669"/>
    <property type="project" value="TreeGrafter"/>
</dbReference>
<dbReference type="PANTHER" id="PTHR43205">
    <property type="entry name" value="PROSTAGLANDIN REDUCTASE"/>
    <property type="match status" value="1"/>
</dbReference>
<dbReference type="Pfam" id="PF16884">
    <property type="entry name" value="ADH_N_2"/>
    <property type="match status" value="1"/>
</dbReference>
<comment type="catalytic activity">
    <reaction evidence="7">
        <text>13,14-dihydro-15-oxo-prostaglandin E1 + NADP(+) = 15-oxoprostaglandin E1 + NADPH + H(+)</text>
        <dbReference type="Rhea" id="RHEA:50584"/>
        <dbReference type="ChEBI" id="CHEBI:15378"/>
        <dbReference type="ChEBI" id="CHEBI:57401"/>
        <dbReference type="ChEBI" id="CHEBI:57783"/>
        <dbReference type="ChEBI" id="CHEBI:58349"/>
        <dbReference type="ChEBI" id="CHEBI:133408"/>
    </reaction>
    <physiologicalReaction direction="right-to-left" evidence="7">
        <dbReference type="Rhea" id="RHEA:50586"/>
    </physiologicalReaction>
</comment>
<protein>
    <recommendedName>
        <fullName evidence="4">15-oxoprostaglandin 13-reductase</fullName>
        <ecNumber evidence="2">1.3.1.48</ecNumber>
    </recommendedName>
    <alternativeName>
        <fullName evidence="4">15-oxoprostaglandin 13-reductase</fullName>
    </alternativeName>
</protein>